<accession>A0ABR2YUS6</accession>
<sequence>MRGAIDADIESNVRRLQDLDPTSPWVCHHAAAYECSVNNDTWQAMQNNELKACPLLWMYCHLLLLTGNIPGHSVQVSTFLAFAEKAMKCKSLLDSWGEFRCSSTGGWTPVYSKTLAMKEEYWRSQVTAIRFKVDVKHDPAFADEELSAFTPQQLDATLENLR</sequence>
<evidence type="ECO:0000313" key="1">
    <source>
        <dbReference type="EMBL" id="KAK9915622.1"/>
    </source>
</evidence>
<dbReference type="Proteomes" id="UP001491310">
    <property type="component" value="Unassembled WGS sequence"/>
</dbReference>
<dbReference type="EMBL" id="JALJOT010000004">
    <property type="protein sequence ID" value="KAK9915622.1"/>
    <property type="molecule type" value="Genomic_DNA"/>
</dbReference>
<keyword evidence="2" id="KW-1185">Reference proteome</keyword>
<reference evidence="1 2" key="1">
    <citation type="journal article" date="2024" name="Nat. Commun.">
        <title>Phylogenomics reveals the evolutionary origins of lichenization in chlorophyte algae.</title>
        <authorList>
            <person name="Puginier C."/>
            <person name="Libourel C."/>
            <person name="Otte J."/>
            <person name="Skaloud P."/>
            <person name="Haon M."/>
            <person name="Grisel S."/>
            <person name="Petersen M."/>
            <person name="Berrin J.G."/>
            <person name="Delaux P.M."/>
            <person name="Dal Grande F."/>
            <person name="Keller J."/>
        </authorList>
    </citation>
    <scope>NUCLEOTIDE SEQUENCE [LARGE SCALE GENOMIC DNA]</scope>
    <source>
        <strain evidence="1 2">SAG 216-7</strain>
    </source>
</reference>
<evidence type="ECO:0000313" key="2">
    <source>
        <dbReference type="Proteomes" id="UP001491310"/>
    </source>
</evidence>
<name>A0ABR2YUS6_9CHLO</name>
<proteinExistence type="predicted"/>
<gene>
    <name evidence="1" type="ORF">WJX75_001652</name>
</gene>
<comment type="caution">
    <text evidence="1">The sequence shown here is derived from an EMBL/GenBank/DDBJ whole genome shotgun (WGS) entry which is preliminary data.</text>
</comment>
<protein>
    <submittedName>
        <fullName evidence="1">Uncharacterized protein</fullName>
    </submittedName>
</protein>
<organism evidence="1 2">
    <name type="scientific">Coccomyxa subellipsoidea</name>
    <dbReference type="NCBI Taxonomy" id="248742"/>
    <lineage>
        <taxon>Eukaryota</taxon>
        <taxon>Viridiplantae</taxon>
        <taxon>Chlorophyta</taxon>
        <taxon>core chlorophytes</taxon>
        <taxon>Trebouxiophyceae</taxon>
        <taxon>Trebouxiophyceae incertae sedis</taxon>
        <taxon>Coccomyxaceae</taxon>
        <taxon>Coccomyxa</taxon>
    </lineage>
</organism>